<organism evidence="1 2">
    <name type="scientific">Rhodocyclus tenuis</name>
    <name type="common">Rhodospirillum tenue</name>
    <dbReference type="NCBI Taxonomy" id="1066"/>
    <lineage>
        <taxon>Bacteria</taxon>
        <taxon>Pseudomonadati</taxon>
        <taxon>Pseudomonadota</taxon>
        <taxon>Betaproteobacteria</taxon>
        <taxon>Rhodocyclales</taxon>
        <taxon>Rhodocyclaceae</taxon>
        <taxon>Rhodocyclus</taxon>
    </lineage>
</organism>
<gene>
    <name evidence="1" type="ORF">GHK24_10015</name>
</gene>
<accession>A0A6L5JXM5</accession>
<name>A0A6L5JXM5_RHOTE</name>
<protein>
    <submittedName>
        <fullName evidence="1">Uncharacterized protein</fullName>
    </submittedName>
</protein>
<dbReference type="EMBL" id="WIXJ01000007">
    <property type="protein sequence ID" value="MQY52107.1"/>
    <property type="molecule type" value="Genomic_DNA"/>
</dbReference>
<comment type="caution">
    <text evidence="1">The sequence shown here is derived from an EMBL/GenBank/DDBJ whole genome shotgun (WGS) entry which is preliminary data.</text>
</comment>
<evidence type="ECO:0000313" key="1">
    <source>
        <dbReference type="EMBL" id="MQY52107.1"/>
    </source>
</evidence>
<dbReference type="AlphaFoldDB" id="A0A6L5JXM5"/>
<reference evidence="1 2" key="1">
    <citation type="submission" date="2019-10" db="EMBL/GenBank/DDBJ databases">
        <title>Whole-genome sequence of the purple nonsulfur photosynthetic bacterium Rhodocyclus tenuis.</title>
        <authorList>
            <person name="Kyndt J.A."/>
            <person name="Meyer T.E."/>
        </authorList>
    </citation>
    <scope>NUCLEOTIDE SEQUENCE [LARGE SCALE GENOMIC DNA]</scope>
    <source>
        <strain evidence="1 2">DSM 110</strain>
    </source>
</reference>
<evidence type="ECO:0000313" key="2">
    <source>
        <dbReference type="Proteomes" id="UP000480275"/>
    </source>
</evidence>
<dbReference type="Proteomes" id="UP000480275">
    <property type="component" value="Unassembled WGS sequence"/>
</dbReference>
<proteinExistence type="predicted"/>
<sequence>MKSRQARSVFSEFLRGIGSSLEVAPRASYIRPTGGFKRDAKALNGDVRQVGNSMRRALASHG</sequence>